<organism evidence="3 4">
    <name type="scientific">Alkalicoccobacillus porphyridii</name>
    <dbReference type="NCBI Taxonomy" id="2597270"/>
    <lineage>
        <taxon>Bacteria</taxon>
        <taxon>Bacillati</taxon>
        <taxon>Bacillota</taxon>
        <taxon>Bacilli</taxon>
        <taxon>Bacillales</taxon>
        <taxon>Bacillaceae</taxon>
        <taxon>Alkalicoccobacillus</taxon>
    </lineage>
</organism>
<dbReference type="AlphaFoldDB" id="A0A554A109"/>
<accession>A0A554A109</accession>
<feature type="compositionally biased region" description="Polar residues" evidence="1">
    <location>
        <begin position="17"/>
        <end position="26"/>
    </location>
</feature>
<reference evidence="3 4" key="1">
    <citation type="submission" date="2019-07" db="EMBL/GenBank/DDBJ databases">
        <authorList>
            <person name="Park Y.J."/>
            <person name="Jeong S.E."/>
            <person name="Jung H.S."/>
        </authorList>
    </citation>
    <scope>NUCLEOTIDE SEQUENCE [LARGE SCALE GENOMIC DNA]</scope>
    <source>
        <strain evidence="4">P16(2019)</strain>
    </source>
</reference>
<name>A0A554A109_9BACI</name>
<dbReference type="EMBL" id="VLXZ01000003">
    <property type="protein sequence ID" value="TSB47378.1"/>
    <property type="molecule type" value="Genomic_DNA"/>
</dbReference>
<evidence type="ECO:0000313" key="4">
    <source>
        <dbReference type="Proteomes" id="UP000318521"/>
    </source>
</evidence>
<dbReference type="Proteomes" id="UP000318521">
    <property type="component" value="Unassembled WGS sequence"/>
</dbReference>
<comment type="caution">
    <text evidence="3">The sequence shown here is derived from an EMBL/GenBank/DDBJ whole genome shotgun (WGS) entry which is preliminary data.</text>
</comment>
<gene>
    <name evidence="3" type="ORF">FN960_06470</name>
</gene>
<proteinExistence type="predicted"/>
<evidence type="ECO:0000313" key="3">
    <source>
        <dbReference type="EMBL" id="TSB47378.1"/>
    </source>
</evidence>
<dbReference type="RefSeq" id="WP_143847877.1">
    <property type="nucleotide sequence ID" value="NZ_VLXZ01000003.1"/>
</dbReference>
<dbReference type="OrthoDB" id="6556312at2"/>
<feature type="compositionally biased region" description="Basic and acidic residues" evidence="1">
    <location>
        <begin position="1"/>
        <end position="13"/>
    </location>
</feature>
<evidence type="ECO:0000256" key="2">
    <source>
        <dbReference type="SAM" id="Phobius"/>
    </source>
</evidence>
<feature type="transmembrane region" description="Helical" evidence="2">
    <location>
        <begin position="54"/>
        <end position="71"/>
    </location>
</feature>
<keyword evidence="2" id="KW-1133">Transmembrane helix</keyword>
<keyword evidence="2" id="KW-0812">Transmembrane</keyword>
<feature type="region of interest" description="Disordered" evidence="1">
    <location>
        <begin position="1"/>
        <end position="44"/>
    </location>
</feature>
<sequence>MNQQEKKQKENVQKQEWTPNPSMNPDQEQKQSHKRKKQTRITSHIQEPAKKMRFIFGITSLVTLIIAFSISSNLSEEQGLEEIANRTSSSIESGFTITDMSEVELDARDFEVGDFDGGTARMLIWDFTGDSEDKVQIIVDGQVLRESHTLTSSVAAYSVPVPSVVTIQGLDSNATYAVKFPERRYTIFNVVTSGTGNSYTLTPGL</sequence>
<evidence type="ECO:0000256" key="1">
    <source>
        <dbReference type="SAM" id="MobiDB-lite"/>
    </source>
</evidence>
<keyword evidence="4" id="KW-1185">Reference proteome</keyword>
<keyword evidence="2" id="KW-0472">Membrane</keyword>
<protein>
    <submittedName>
        <fullName evidence="3">Uncharacterized protein</fullName>
    </submittedName>
</protein>